<dbReference type="Proteomes" id="UP000537204">
    <property type="component" value="Unassembled WGS sequence"/>
</dbReference>
<dbReference type="PROSITE" id="PS51186">
    <property type="entry name" value="GNAT"/>
    <property type="match status" value="1"/>
</dbReference>
<organism evidence="2 3">
    <name type="scientific">Pedobacter cryoconitis</name>
    <dbReference type="NCBI Taxonomy" id="188932"/>
    <lineage>
        <taxon>Bacteria</taxon>
        <taxon>Pseudomonadati</taxon>
        <taxon>Bacteroidota</taxon>
        <taxon>Sphingobacteriia</taxon>
        <taxon>Sphingobacteriales</taxon>
        <taxon>Sphingobacteriaceae</taxon>
        <taxon>Pedobacter</taxon>
    </lineage>
</organism>
<evidence type="ECO:0000313" key="3">
    <source>
        <dbReference type="Proteomes" id="UP000537204"/>
    </source>
</evidence>
<dbReference type="InterPro" id="IPR000182">
    <property type="entry name" value="GNAT_dom"/>
</dbReference>
<dbReference type="CDD" id="cd04301">
    <property type="entry name" value="NAT_SF"/>
    <property type="match status" value="1"/>
</dbReference>
<comment type="caution">
    <text evidence="2">The sequence shown here is derived from an EMBL/GenBank/DDBJ whole genome shotgun (WGS) entry which is preliminary data.</text>
</comment>
<dbReference type="GO" id="GO:0016747">
    <property type="term" value="F:acyltransferase activity, transferring groups other than amino-acyl groups"/>
    <property type="evidence" value="ECO:0007669"/>
    <property type="project" value="InterPro"/>
</dbReference>
<accession>A0A7W8ZLX9</accession>
<dbReference type="SUPFAM" id="SSF55729">
    <property type="entry name" value="Acyl-CoA N-acyltransferases (Nat)"/>
    <property type="match status" value="1"/>
</dbReference>
<proteinExistence type="predicted"/>
<name>A0A7W8ZLX9_9SPHI</name>
<protein>
    <submittedName>
        <fullName evidence="2">Putative GNAT family N-acyltransferase</fullName>
    </submittedName>
</protein>
<dbReference type="Pfam" id="PF13673">
    <property type="entry name" value="Acetyltransf_10"/>
    <property type="match status" value="1"/>
</dbReference>
<dbReference type="AlphaFoldDB" id="A0A7W8ZLX9"/>
<keyword evidence="2" id="KW-0012">Acyltransferase</keyword>
<gene>
    <name evidence="2" type="ORF">HDE68_002363</name>
</gene>
<keyword evidence="2" id="KW-0808">Transferase</keyword>
<dbReference type="Gene3D" id="3.40.630.30">
    <property type="match status" value="1"/>
</dbReference>
<reference evidence="2 3" key="1">
    <citation type="submission" date="2020-08" db="EMBL/GenBank/DDBJ databases">
        <title>Genomic Encyclopedia of Type Strains, Phase IV (KMG-V): Genome sequencing to study the core and pangenomes of soil and plant-associated prokaryotes.</title>
        <authorList>
            <person name="Whitman W."/>
        </authorList>
    </citation>
    <scope>NUCLEOTIDE SEQUENCE [LARGE SCALE GENOMIC DNA]</scope>
    <source>
        <strain evidence="2 3">S3M1</strain>
    </source>
</reference>
<evidence type="ECO:0000313" key="2">
    <source>
        <dbReference type="EMBL" id="MBB5636462.1"/>
    </source>
</evidence>
<dbReference type="RefSeq" id="WP_183882057.1">
    <property type="nucleotide sequence ID" value="NZ_JACHCD010000006.1"/>
</dbReference>
<evidence type="ECO:0000259" key="1">
    <source>
        <dbReference type="PROSITE" id="PS51186"/>
    </source>
</evidence>
<sequence length="138" mass="16048">MGIIIKEIDASKTWDLRHRVMWPDKPVEYVKLEEDKDGLHFGLFEDGQLRSIVSLFVFGQEAQFRKFATDNLMQGRGYGSKLLEHLMGVVQQQNIARVWCNARLDKVPFYKKFGMVEVGEEFIKGGINYVKMQRAIFT</sequence>
<feature type="domain" description="N-acetyltransferase" evidence="1">
    <location>
        <begin position="1"/>
        <end position="136"/>
    </location>
</feature>
<dbReference type="EMBL" id="JACHCE010000003">
    <property type="protein sequence ID" value="MBB5636462.1"/>
    <property type="molecule type" value="Genomic_DNA"/>
</dbReference>
<dbReference type="InterPro" id="IPR016181">
    <property type="entry name" value="Acyl_CoA_acyltransferase"/>
</dbReference>